<reference evidence="1 2" key="1">
    <citation type="submission" date="2011-02" db="EMBL/GenBank/DDBJ databases">
        <title>The Genome Sequence of Sphaeroforma arctica JP610.</title>
        <authorList>
            <consortium name="The Broad Institute Genome Sequencing Platform"/>
            <person name="Russ C."/>
            <person name="Cuomo C."/>
            <person name="Young S.K."/>
            <person name="Zeng Q."/>
            <person name="Gargeya S."/>
            <person name="Alvarado L."/>
            <person name="Berlin A."/>
            <person name="Chapman S.B."/>
            <person name="Chen Z."/>
            <person name="Freedman E."/>
            <person name="Gellesch M."/>
            <person name="Goldberg J."/>
            <person name="Griggs A."/>
            <person name="Gujja S."/>
            <person name="Heilman E."/>
            <person name="Heiman D."/>
            <person name="Howarth C."/>
            <person name="Mehta T."/>
            <person name="Neiman D."/>
            <person name="Pearson M."/>
            <person name="Roberts A."/>
            <person name="Saif S."/>
            <person name="Shea T."/>
            <person name="Shenoy N."/>
            <person name="Sisk P."/>
            <person name="Stolte C."/>
            <person name="Sykes S."/>
            <person name="White J."/>
            <person name="Yandava C."/>
            <person name="Burger G."/>
            <person name="Gray M.W."/>
            <person name="Holland P.W.H."/>
            <person name="King N."/>
            <person name="Lang F.B.F."/>
            <person name="Roger A.J."/>
            <person name="Ruiz-Trillo I."/>
            <person name="Haas B."/>
            <person name="Nusbaum C."/>
            <person name="Birren B."/>
        </authorList>
    </citation>
    <scope>NUCLEOTIDE SEQUENCE [LARGE SCALE GENOMIC DNA]</scope>
    <source>
        <strain evidence="1 2">JP610</strain>
    </source>
</reference>
<keyword evidence="2" id="KW-1185">Reference proteome</keyword>
<dbReference type="RefSeq" id="XP_014146396.1">
    <property type="nucleotide sequence ID" value="XM_014290921.1"/>
</dbReference>
<proteinExistence type="predicted"/>
<dbReference type="Proteomes" id="UP000054560">
    <property type="component" value="Unassembled WGS sequence"/>
</dbReference>
<feature type="non-terminal residue" evidence="1">
    <location>
        <position position="1"/>
    </location>
</feature>
<dbReference type="AlphaFoldDB" id="A0A0L0F771"/>
<dbReference type="GeneID" id="25915453"/>
<protein>
    <submittedName>
        <fullName evidence="1">Uncharacterized protein</fullName>
    </submittedName>
</protein>
<evidence type="ECO:0000313" key="2">
    <source>
        <dbReference type="Proteomes" id="UP000054560"/>
    </source>
</evidence>
<organism evidence="1 2">
    <name type="scientific">Sphaeroforma arctica JP610</name>
    <dbReference type="NCBI Taxonomy" id="667725"/>
    <lineage>
        <taxon>Eukaryota</taxon>
        <taxon>Ichthyosporea</taxon>
        <taxon>Ichthyophonida</taxon>
        <taxon>Sphaeroforma</taxon>
    </lineage>
</organism>
<feature type="non-terminal residue" evidence="1">
    <location>
        <position position="173"/>
    </location>
</feature>
<gene>
    <name evidence="1" type="ORF">SARC_14949</name>
</gene>
<dbReference type="EMBL" id="KQ246950">
    <property type="protein sequence ID" value="KNC72494.1"/>
    <property type="molecule type" value="Genomic_DNA"/>
</dbReference>
<name>A0A0L0F771_9EUKA</name>
<accession>A0A0L0F771</accession>
<sequence>LGGYTGPGSEAYHTPSVSEPQSVAVDSVGAYNPTTPGAFLGHDTPSVTTPGTTGAYPQTPGVSLRVNSYANPSTPAYANPYNPSTPGVMYNPATPGTGSYNPSTPGIMGDPNTPSDFNPSTPGAVGTPGVHDEDFDDIWTVVGAEVSIRSGADQGHYAAITSVDGAHATVKLY</sequence>
<evidence type="ECO:0000313" key="1">
    <source>
        <dbReference type="EMBL" id="KNC72494.1"/>
    </source>
</evidence>